<evidence type="ECO:0000313" key="3">
    <source>
        <dbReference type="Proteomes" id="UP000515960"/>
    </source>
</evidence>
<name>A0A7G9B7Z2_9FIRM</name>
<protein>
    <submittedName>
        <fullName evidence="2">Uncharacterized protein</fullName>
    </submittedName>
</protein>
<dbReference type="Proteomes" id="UP000515960">
    <property type="component" value="Chromosome"/>
</dbReference>
<proteinExistence type="predicted"/>
<feature type="compositionally biased region" description="Basic and acidic residues" evidence="1">
    <location>
        <begin position="33"/>
        <end position="66"/>
    </location>
</feature>
<evidence type="ECO:0000313" key="2">
    <source>
        <dbReference type="EMBL" id="QNL45673.1"/>
    </source>
</evidence>
<dbReference type="EMBL" id="CP060490">
    <property type="protein sequence ID" value="QNL45673.1"/>
    <property type="molecule type" value="Genomic_DNA"/>
</dbReference>
<sequence>MYNRYIRNDQGSYTRVQEEEPASRQPSPPGRGESPHQEPPHQGPREQAHQERQEHHEPPPHEEAPPHQEPPPHSGRDPRSGFITGALRKLLDQLHLDNVDTGDLLLLLILFFLFEEGAEEELLIALGLMLIL</sequence>
<evidence type="ECO:0000256" key="1">
    <source>
        <dbReference type="SAM" id="MobiDB-lite"/>
    </source>
</evidence>
<dbReference type="KEGG" id="ohi:H8790_06660"/>
<dbReference type="RefSeq" id="WP_187334101.1">
    <property type="nucleotide sequence ID" value="NZ_CP060490.1"/>
</dbReference>
<organism evidence="2 3">
    <name type="scientific">Oscillibacter hominis</name>
    <dbReference type="NCBI Taxonomy" id="2763056"/>
    <lineage>
        <taxon>Bacteria</taxon>
        <taxon>Bacillati</taxon>
        <taxon>Bacillota</taxon>
        <taxon>Clostridia</taxon>
        <taxon>Eubacteriales</taxon>
        <taxon>Oscillospiraceae</taxon>
        <taxon>Oscillibacter</taxon>
    </lineage>
</organism>
<reference evidence="2 3" key="1">
    <citation type="submission" date="2020-08" db="EMBL/GenBank/DDBJ databases">
        <authorList>
            <person name="Liu C."/>
            <person name="Sun Q."/>
        </authorList>
    </citation>
    <scope>NUCLEOTIDE SEQUENCE [LARGE SCALE GENOMIC DNA]</scope>
    <source>
        <strain evidence="2 3">NSJ-62</strain>
    </source>
</reference>
<keyword evidence="3" id="KW-1185">Reference proteome</keyword>
<dbReference type="AlphaFoldDB" id="A0A7G9B7Z2"/>
<accession>A0A7G9B7Z2</accession>
<feature type="region of interest" description="Disordered" evidence="1">
    <location>
        <begin position="1"/>
        <end position="82"/>
    </location>
</feature>
<gene>
    <name evidence="2" type="ORF">H8790_06660</name>
</gene>